<keyword evidence="1" id="KW-0472">Membrane</keyword>
<sequence length="248" mass="27674">MASTTQQIAYVLGCVITTTAYLASEIDKWKGHCTNSVCTQIKCMQQRFYLSLYLIGEPIVALSPGILASITVLEQLCRTINYKISKWITVATCGLIGTAIAAAMVTCWLAVSSQATENVSACCYAVEVWEHNWCKAYYALLAAMEYATALVAAANAIARRIRVRIYRVTPSELVQTNVHGVIANGEQFALYLSVFARALVQTSAIVHDTNIRWLRKFVSYLWILDVLSFSFYPFYILARELIKQLNAL</sequence>
<keyword evidence="1" id="KW-0812">Transmembrane</keyword>
<keyword evidence="2" id="KW-1185">Reference proteome</keyword>
<keyword evidence="1" id="KW-1133">Transmembrane helix</keyword>
<reference evidence="3" key="1">
    <citation type="submission" date="2019-12" db="UniProtKB">
        <authorList>
            <consortium name="WormBaseParasite"/>
        </authorList>
    </citation>
    <scope>IDENTIFICATION</scope>
</reference>
<proteinExistence type="predicted"/>
<feature type="transmembrane region" description="Helical" evidence="1">
    <location>
        <begin position="217"/>
        <end position="238"/>
    </location>
</feature>
<evidence type="ECO:0000256" key="1">
    <source>
        <dbReference type="SAM" id="Phobius"/>
    </source>
</evidence>
<evidence type="ECO:0000313" key="2">
    <source>
        <dbReference type="Proteomes" id="UP000046395"/>
    </source>
</evidence>
<feature type="transmembrane region" description="Helical" evidence="1">
    <location>
        <begin position="136"/>
        <end position="158"/>
    </location>
</feature>
<feature type="transmembrane region" description="Helical" evidence="1">
    <location>
        <begin position="87"/>
        <end position="111"/>
    </location>
</feature>
<dbReference type="WBParaSite" id="TMUE_1000005548.1">
    <property type="protein sequence ID" value="TMUE_1000005548.1"/>
    <property type="gene ID" value="WBGene00287783"/>
</dbReference>
<evidence type="ECO:0000313" key="3">
    <source>
        <dbReference type="WBParaSite" id="TMUE_1000005548.1"/>
    </source>
</evidence>
<protein>
    <submittedName>
        <fullName evidence="3">G-protein coupled receptors family 1 profile domain-containing protein</fullName>
    </submittedName>
</protein>
<name>A0A5S6QE98_TRIMR</name>
<dbReference type="AlphaFoldDB" id="A0A5S6QE98"/>
<dbReference type="Proteomes" id="UP000046395">
    <property type="component" value="Unassembled WGS sequence"/>
</dbReference>
<accession>A0A5S6QE98</accession>
<organism evidence="2 3">
    <name type="scientific">Trichuris muris</name>
    <name type="common">Mouse whipworm</name>
    <dbReference type="NCBI Taxonomy" id="70415"/>
    <lineage>
        <taxon>Eukaryota</taxon>
        <taxon>Metazoa</taxon>
        <taxon>Ecdysozoa</taxon>
        <taxon>Nematoda</taxon>
        <taxon>Enoplea</taxon>
        <taxon>Dorylaimia</taxon>
        <taxon>Trichinellida</taxon>
        <taxon>Trichuridae</taxon>
        <taxon>Trichuris</taxon>
    </lineage>
</organism>